<accession>A0A7I7UF87</accession>
<feature type="transmembrane region" description="Helical" evidence="1">
    <location>
        <begin position="60"/>
        <end position="78"/>
    </location>
</feature>
<keyword evidence="1" id="KW-0812">Transmembrane</keyword>
<organism evidence="2 3">
    <name type="scientific">Mycolicibacterium pulveris</name>
    <name type="common">Mycobacterium pulveris</name>
    <dbReference type="NCBI Taxonomy" id="36813"/>
    <lineage>
        <taxon>Bacteria</taxon>
        <taxon>Bacillati</taxon>
        <taxon>Actinomycetota</taxon>
        <taxon>Actinomycetes</taxon>
        <taxon>Mycobacteriales</taxon>
        <taxon>Mycobacteriaceae</taxon>
        <taxon>Mycolicibacterium</taxon>
    </lineage>
</organism>
<evidence type="ECO:0000256" key="1">
    <source>
        <dbReference type="SAM" id="Phobius"/>
    </source>
</evidence>
<evidence type="ECO:0000313" key="3">
    <source>
        <dbReference type="Proteomes" id="UP000467252"/>
    </source>
</evidence>
<evidence type="ECO:0000313" key="2">
    <source>
        <dbReference type="EMBL" id="BBY79740.1"/>
    </source>
</evidence>
<dbReference type="AlphaFoldDB" id="A0A7I7UF87"/>
<dbReference type="RefSeq" id="WP_163897364.1">
    <property type="nucleotide sequence ID" value="NZ_AP022599.1"/>
</dbReference>
<name>A0A7I7UF87_MYCPV</name>
<proteinExistence type="predicted"/>
<keyword evidence="3" id="KW-1185">Reference proteome</keyword>
<feature type="transmembrane region" description="Helical" evidence="1">
    <location>
        <begin position="90"/>
        <end position="112"/>
    </location>
</feature>
<reference evidence="2 3" key="1">
    <citation type="journal article" date="2019" name="Emerg. Microbes Infect.">
        <title>Comprehensive subspecies identification of 175 nontuberculous mycobacteria species based on 7547 genomic profiles.</title>
        <authorList>
            <person name="Matsumoto Y."/>
            <person name="Kinjo T."/>
            <person name="Motooka D."/>
            <person name="Nabeya D."/>
            <person name="Jung N."/>
            <person name="Uechi K."/>
            <person name="Horii T."/>
            <person name="Iida T."/>
            <person name="Fujita J."/>
            <person name="Nakamura S."/>
        </authorList>
    </citation>
    <scope>NUCLEOTIDE SEQUENCE [LARGE SCALE GENOMIC DNA]</scope>
    <source>
        <strain evidence="2 3">JCM 6370</strain>
    </source>
</reference>
<keyword evidence="1" id="KW-1133">Transmembrane helix</keyword>
<dbReference type="Proteomes" id="UP000467252">
    <property type="component" value="Chromosome"/>
</dbReference>
<keyword evidence="1" id="KW-0472">Membrane</keyword>
<protein>
    <recommendedName>
        <fullName evidence="4">Transmembrane protein</fullName>
    </recommendedName>
</protein>
<evidence type="ECO:0008006" key="4">
    <source>
        <dbReference type="Google" id="ProtNLM"/>
    </source>
</evidence>
<feature type="transmembrane region" description="Helical" evidence="1">
    <location>
        <begin position="21"/>
        <end position="40"/>
    </location>
</feature>
<gene>
    <name evidence="2" type="ORF">MPUL_08980</name>
</gene>
<dbReference type="EMBL" id="AP022599">
    <property type="protein sequence ID" value="BBY79740.1"/>
    <property type="molecule type" value="Genomic_DNA"/>
</dbReference>
<sequence length="123" mass="13363">MRQNQGELRHVDSTVRDAVRYTVVVGVIGVAFLVTAAVWLSTCSGSTVDTVACGAPQRALLTLGAPAILLFGALFAFFRTHQAWRRRESFWPWQGAGWLLLTLMLLVLTMSVPSLSGPSVFGL</sequence>